<feature type="domain" description="BEN" evidence="4">
    <location>
        <begin position="585"/>
        <end position="683"/>
    </location>
</feature>
<name>A0A6I8NTN4_ORNAN</name>
<dbReference type="Ensembl" id="ENSOANT00000074674.1">
    <property type="protein sequence ID" value="ENSOANP00000044320.1"/>
    <property type="gene ID" value="ENSOANG00000042067.1"/>
</dbReference>
<proteinExistence type="predicted"/>
<dbReference type="CTD" id="139105"/>
<feature type="region of interest" description="Disordered" evidence="3">
    <location>
        <begin position="225"/>
        <end position="302"/>
    </location>
</feature>
<comment type="subcellular location">
    <subcellularLocation>
        <location evidence="1">Nucleus</location>
    </subcellularLocation>
</comment>
<protein>
    <submittedName>
        <fullName evidence="5">BEN domain containing 2</fullName>
    </submittedName>
</protein>
<dbReference type="GO" id="GO:0005634">
    <property type="term" value="C:nucleus"/>
    <property type="evidence" value="ECO:0007669"/>
    <property type="project" value="UniProtKB-SubCell"/>
</dbReference>
<dbReference type="GeneID" id="100085785"/>
<evidence type="ECO:0000256" key="3">
    <source>
        <dbReference type="SAM" id="MobiDB-lite"/>
    </source>
</evidence>
<feature type="region of interest" description="Disordered" evidence="3">
    <location>
        <begin position="1"/>
        <end position="41"/>
    </location>
</feature>
<dbReference type="Proteomes" id="UP000002279">
    <property type="component" value="Chromosome 15"/>
</dbReference>
<dbReference type="OMA" id="YDYSADY"/>
<dbReference type="InterPro" id="IPR018379">
    <property type="entry name" value="BEN_domain"/>
</dbReference>
<dbReference type="InParanoid" id="A0A6I8NTN4"/>
<dbReference type="RefSeq" id="XP_028935766.1">
    <property type="nucleotide sequence ID" value="XM_029079933.2"/>
</dbReference>
<dbReference type="SMART" id="SM01025">
    <property type="entry name" value="BEN"/>
    <property type="match status" value="2"/>
</dbReference>
<reference evidence="5" key="3">
    <citation type="submission" date="2025-09" db="UniProtKB">
        <authorList>
            <consortium name="Ensembl"/>
        </authorList>
    </citation>
    <scope>IDENTIFICATION</scope>
    <source>
        <strain evidence="5">Glennie</strain>
    </source>
</reference>
<reference evidence="5 6" key="1">
    <citation type="journal article" date="2008" name="Nature">
        <title>Genome analysis of the platypus reveals unique signatures of evolution.</title>
        <authorList>
            <person name="Warren W.C."/>
            <person name="Hillier L.W."/>
            <person name="Marshall Graves J.A."/>
            <person name="Birney E."/>
            <person name="Ponting C.P."/>
            <person name="Grutzner F."/>
            <person name="Belov K."/>
            <person name="Miller W."/>
            <person name="Clarke L."/>
            <person name="Chinwalla A.T."/>
            <person name="Yang S.P."/>
            <person name="Heger A."/>
            <person name="Locke D.P."/>
            <person name="Miethke P."/>
            <person name="Waters P.D."/>
            <person name="Veyrunes F."/>
            <person name="Fulton L."/>
            <person name="Fulton B."/>
            <person name="Graves T."/>
            <person name="Wallis J."/>
            <person name="Puente X.S."/>
            <person name="Lopez-Otin C."/>
            <person name="Ordonez G.R."/>
            <person name="Eichler E.E."/>
            <person name="Chen L."/>
            <person name="Cheng Z."/>
            <person name="Deakin J.E."/>
            <person name="Alsop A."/>
            <person name="Thompson K."/>
            <person name="Kirby P."/>
            <person name="Papenfuss A.T."/>
            <person name="Wakefield M.J."/>
            <person name="Olender T."/>
            <person name="Lancet D."/>
            <person name="Huttley G.A."/>
            <person name="Smit A.F."/>
            <person name="Pask A."/>
            <person name="Temple-Smith P."/>
            <person name="Batzer M.A."/>
            <person name="Walker J.A."/>
            <person name="Konkel M.K."/>
            <person name="Harris R.S."/>
            <person name="Whittington C.M."/>
            <person name="Wong E.S."/>
            <person name="Gemmell N.J."/>
            <person name="Buschiazzo E."/>
            <person name="Vargas Jentzsch I.M."/>
            <person name="Merkel A."/>
            <person name="Schmitz J."/>
            <person name="Zemann A."/>
            <person name="Churakov G."/>
            <person name="Kriegs J.O."/>
            <person name="Brosius J."/>
            <person name="Murchison E.P."/>
            <person name="Sachidanandam R."/>
            <person name="Smith C."/>
            <person name="Hannon G.J."/>
            <person name="Tsend-Ayush E."/>
            <person name="McMillan D."/>
            <person name="Attenborough R."/>
            <person name="Rens W."/>
            <person name="Ferguson-Smith M."/>
            <person name="Lefevre C.M."/>
            <person name="Sharp J.A."/>
            <person name="Nicholas K.R."/>
            <person name="Ray D.A."/>
            <person name="Kube M."/>
            <person name="Reinhardt R."/>
            <person name="Pringle T.H."/>
            <person name="Taylor J."/>
            <person name="Jones R.C."/>
            <person name="Nixon B."/>
            <person name="Dacheux J.L."/>
            <person name="Niwa H."/>
            <person name="Sekita Y."/>
            <person name="Huang X."/>
            <person name="Stark A."/>
            <person name="Kheradpour P."/>
            <person name="Kellis M."/>
            <person name="Flicek P."/>
            <person name="Chen Y."/>
            <person name="Webber C."/>
            <person name="Hardison R."/>
            <person name="Nelson J."/>
            <person name="Hallsworth-Pepin K."/>
            <person name="Delehaunty K."/>
            <person name="Markovic C."/>
            <person name="Minx P."/>
            <person name="Feng Y."/>
            <person name="Kremitzki C."/>
            <person name="Mitreva M."/>
            <person name="Glasscock J."/>
            <person name="Wylie T."/>
            <person name="Wohldmann P."/>
            <person name="Thiru P."/>
            <person name="Nhan M.N."/>
            <person name="Pohl C.S."/>
            <person name="Smith S.M."/>
            <person name="Hou S."/>
            <person name="Nefedov M."/>
            <person name="de Jong P.J."/>
            <person name="Renfree M.B."/>
            <person name="Mardis E.R."/>
            <person name="Wilson R.K."/>
        </authorList>
    </citation>
    <scope>NUCLEOTIDE SEQUENCE [LARGE SCALE GENOMIC DNA]</scope>
    <source>
        <strain evidence="5 6">Glennie</strain>
    </source>
</reference>
<dbReference type="Bgee" id="ENSOANG00000042067">
    <property type="expression patterns" value="Expressed in testis and 7 other cell types or tissues"/>
</dbReference>
<dbReference type="PANTHER" id="PTHR47305">
    <property type="entry name" value="BEN DOMAIN-CONTAINING PROTEIN 2"/>
    <property type="match status" value="1"/>
</dbReference>
<dbReference type="GO" id="GO:0003677">
    <property type="term" value="F:DNA binding"/>
    <property type="evidence" value="ECO:0007669"/>
    <property type="project" value="InterPro"/>
</dbReference>
<evidence type="ECO:0000313" key="5">
    <source>
        <dbReference type="Ensembl" id="ENSOANP00000044320.1"/>
    </source>
</evidence>
<dbReference type="PANTHER" id="PTHR47305:SF1">
    <property type="entry name" value="BEN DOMAIN-CONTAINING PROTEIN"/>
    <property type="match status" value="1"/>
</dbReference>
<keyword evidence="6" id="KW-1185">Reference proteome</keyword>
<feature type="region of interest" description="Disordered" evidence="3">
    <location>
        <begin position="690"/>
        <end position="723"/>
    </location>
</feature>
<keyword evidence="2" id="KW-0539">Nucleus</keyword>
<dbReference type="AlphaFoldDB" id="A0A6I8NTN4"/>
<organism evidence="5 6">
    <name type="scientific">Ornithorhynchus anatinus</name>
    <name type="common">Duckbill platypus</name>
    <dbReference type="NCBI Taxonomy" id="9258"/>
    <lineage>
        <taxon>Eukaryota</taxon>
        <taxon>Metazoa</taxon>
        <taxon>Chordata</taxon>
        <taxon>Craniata</taxon>
        <taxon>Vertebrata</taxon>
        <taxon>Euteleostomi</taxon>
        <taxon>Mammalia</taxon>
        <taxon>Monotremata</taxon>
        <taxon>Ornithorhynchidae</taxon>
        <taxon>Ornithorhynchus</taxon>
    </lineage>
</organism>
<evidence type="ECO:0000256" key="2">
    <source>
        <dbReference type="ARBA" id="ARBA00023242"/>
    </source>
</evidence>
<feature type="compositionally biased region" description="Pro residues" evidence="3">
    <location>
        <begin position="9"/>
        <end position="21"/>
    </location>
</feature>
<sequence>MSGEEGTLPSPPFPRPTPSFAPRPTAKTLRRRSQRPSRNEYVTVNVEDEVEAVIIENSENEDAEDGLSASGMLAIEPNSQGSSNNHHYISQLSYGSEGLPVVSDQGVSNPSAGQRDAEEMEFIFLHKRRRLASSQGNSTVRGRDYEDAGSVVYEYEPDYECGSVVSEASYTGDQQKTLMEVLNYCQVMYDAIQKLDKKFDLLQGKVSEMQRTRVKPLLLKPRPVGFTYRSSNPIPHGKIRVQKPMARESSLPLAPPEQGSHGLPRTLGPQKNHVQTNSTGKPVQPAQAPEAQPPALRQSPPLPTIVSTHSLQPPYVAVSGIPDLPTPPNLVNLVMESAGKTASSAMSSPLVSSVMPTQPETSLGRNAIMINCLPSPGSASVAKEMPSSSVCINPSFEYVGDPKRNVKVLGTYLMKARQKTKPKYAARYLVRVLFPKETLLCSVMGVSARGRRTLDPNKVAAIREFLATFFPNYDLSEYGRDWKTCITNVNAMIRCLCCETKIRTEKGEGRDKAGDIPDPPICVDLSYNEEDGEVSSQSASKTTAAAKATLRNAAWDGNAFPEVFQPPPSNKMQSLEPMELLGNPWRNVQLPFSVIYVAKGKSRPELSARYLIRHLFTEEVLVKSNVYGNLERGMCPLDCNRINALRDFLQENYPSFDLTETGYDWKACVAAINSTIRSLRHDHKKATTGFRRKVVLPANNDKSPPRSPSLGKPQEKDPVHLMD</sequence>
<dbReference type="PROSITE" id="PS51457">
    <property type="entry name" value="BEN"/>
    <property type="match status" value="2"/>
</dbReference>
<evidence type="ECO:0000313" key="6">
    <source>
        <dbReference type="Proteomes" id="UP000002279"/>
    </source>
</evidence>
<evidence type="ECO:0000259" key="4">
    <source>
        <dbReference type="PROSITE" id="PS51457"/>
    </source>
</evidence>
<feature type="compositionally biased region" description="Low complexity" evidence="3">
    <location>
        <begin position="284"/>
        <end position="295"/>
    </location>
</feature>
<evidence type="ECO:0000256" key="1">
    <source>
        <dbReference type="ARBA" id="ARBA00004123"/>
    </source>
</evidence>
<feature type="compositionally biased region" description="Polar residues" evidence="3">
    <location>
        <begin position="272"/>
        <end position="281"/>
    </location>
</feature>
<gene>
    <name evidence="5" type="primary">BEND2</name>
</gene>
<dbReference type="Pfam" id="PF10523">
    <property type="entry name" value="BEN"/>
    <property type="match status" value="2"/>
</dbReference>
<reference evidence="5" key="2">
    <citation type="submission" date="2025-08" db="UniProtKB">
        <authorList>
            <consortium name="Ensembl"/>
        </authorList>
    </citation>
    <scope>IDENTIFICATION</scope>
    <source>
        <strain evidence="5">Glennie</strain>
    </source>
</reference>
<dbReference type="GeneTree" id="ENSGT00940000163807"/>
<dbReference type="OrthoDB" id="8958408at2759"/>
<dbReference type="KEGG" id="oaa:100085785"/>
<feature type="compositionally biased region" description="Basic and acidic residues" evidence="3">
    <location>
        <begin position="713"/>
        <end position="723"/>
    </location>
</feature>
<accession>A0A6I8NTN4</accession>
<feature type="domain" description="BEN" evidence="4">
    <location>
        <begin position="403"/>
        <end position="509"/>
    </location>
</feature>